<feature type="non-terminal residue" evidence="2">
    <location>
        <position position="1"/>
    </location>
</feature>
<gene>
    <name evidence="2" type="ORF">PGLA2088_LOCUS2254</name>
</gene>
<evidence type="ECO:0000256" key="1">
    <source>
        <dbReference type="SAM" id="MobiDB-lite"/>
    </source>
</evidence>
<sequence>LVPPDTAAATASAEMRSSSVEVDAEQDDSPDGDSRELEVHTASSSRHEPPDEAELTPAQVFYLENRERLVSRAQEYYLEKQRELKAQKEGADDVEDEWRYYHDPVVRPPKGHLWATGQEEDAGDGEQHGQEDGWLQVVSGWPMGQLPTPEML</sequence>
<feature type="region of interest" description="Disordered" evidence="1">
    <location>
        <begin position="1"/>
        <end position="57"/>
    </location>
</feature>
<evidence type="ECO:0000313" key="3">
    <source>
        <dbReference type="Proteomes" id="UP000626109"/>
    </source>
</evidence>
<dbReference type="AlphaFoldDB" id="A0A813HV06"/>
<comment type="caution">
    <text evidence="2">The sequence shown here is derived from an EMBL/GenBank/DDBJ whole genome shotgun (WGS) entry which is preliminary data.</text>
</comment>
<proteinExistence type="predicted"/>
<evidence type="ECO:0000313" key="2">
    <source>
        <dbReference type="EMBL" id="CAE8641209.1"/>
    </source>
</evidence>
<feature type="non-terminal residue" evidence="2">
    <location>
        <position position="152"/>
    </location>
</feature>
<dbReference type="EMBL" id="CAJNNW010001800">
    <property type="protein sequence ID" value="CAE8641209.1"/>
    <property type="molecule type" value="Genomic_DNA"/>
</dbReference>
<feature type="region of interest" description="Disordered" evidence="1">
    <location>
        <begin position="105"/>
        <end position="131"/>
    </location>
</feature>
<feature type="compositionally biased region" description="Basic and acidic residues" evidence="1">
    <location>
        <begin position="32"/>
        <end position="50"/>
    </location>
</feature>
<accession>A0A813HV06</accession>
<feature type="compositionally biased region" description="Acidic residues" evidence="1">
    <location>
        <begin position="22"/>
        <end position="31"/>
    </location>
</feature>
<name>A0A813HV06_POLGL</name>
<reference evidence="2" key="1">
    <citation type="submission" date="2021-02" db="EMBL/GenBank/DDBJ databases">
        <authorList>
            <person name="Dougan E. K."/>
            <person name="Rhodes N."/>
            <person name="Thang M."/>
            <person name="Chan C."/>
        </authorList>
    </citation>
    <scope>NUCLEOTIDE SEQUENCE</scope>
</reference>
<dbReference type="Proteomes" id="UP000626109">
    <property type="component" value="Unassembled WGS sequence"/>
</dbReference>
<organism evidence="2 3">
    <name type="scientific">Polarella glacialis</name>
    <name type="common">Dinoflagellate</name>
    <dbReference type="NCBI Taxonomy" id="89957"/>
    <lineage>
        <taxon>Eukaryota</taxon>
        <taxon>Sar</taxon>
        <taxon>Alveolata</taxon>
        <taxon>Dinophyceae</taxon>
        <taxon>Suessiales</taxon>
        <taxon>Suessiaceae</taxon>
        <taxon>Polarella</taxon>
    </lineage>
</organism>
<protein>
    <submittedName>
        <fullName evidence="2">Uncharacterized protein</fullName>
    </submittedName>
</protein>